<evidence type="ECO:0000256" key="1">
    <source>
        <dbReference type="ARBA" id="ARBA00004127"/>
    </source>
</evidence>
<keyword evidence="6" id="KW-0378">Hydrolase</keyword>
<gene>
    <name evidence="6" type="ORF">AMET1_1490</name>
</gene>
<dbReference type="EMBL" id="MRZU01000004">
    <property type="protein sequence ID" value="OUJ18571.1"/>
    <property type="molecule type" value="Genomic_DNA"/>
</dbReference>
<dbReference type="Proteomes" id="UP000195137">
    <property type="component" value="Unassembled WGS sequence"/>
</dbReference>
<evidence type="ECO:0000256" key="4">
    <source>
        <dbReference type="ARBA" id="ARBA00023136"/>
    </source>
</evidence>
<dbReference type="GO" id="GO:0016020">
    <property type="term" value="C:membrane"/>
    <property type="evidence" value="ECO:0007669"/>
    <property type="project" value="InterPro"/>
</dbReference>
<feature type="transmembrane region" description="Helical" evidence="5">
    <location>
        <begin position="237"/>
        <end position="258"/>
    </location>
</feature>
<dbReference type="GO" id="GO:0012505">
    <property type="term" value="C:endomembrane system"/>
    <property type="evidence" value="ECO:0007669"/>
    <property type="project" value="UniProtKB-SubCell"/>
</dbReference>
<feature type="transmembrane region" description="Helical" evidence="5">
    <location>
        <begin position="12"/>
        <end position="32"/>
    </location>
</feature>
<protein>
    <submittedName>
        <fullName evidence="6">Presenilin-like membrane protease A22 family</fullName>
    </submittedName>
</protein>
<feature type="transmembrane region" description="Helical" evidence="5">
    <location>
        <begin position="71"/>
        <end position="90"/>
    </location>
</feature>
<keyword evidence="3 5" id="KW-1133">Transmembrane helix</keyword>
<feature type="transmembrane region" description="Helical" evidence="5">
    <location>
        <begin position="212"/>
        <end position="231"/>
    </location>
</feature>
<proteinExistence type="predicted"/>
<sequence length="286" mass="31558">MRERGLLPIVSMGFFIVITQVLGVYLSVFFMAEELQAFGDPESVLNPIIVVFFILLFTFFFLFMHKRRSRWFIEVIIGFAVFMTLVYTFTGLFGRVFGLGLEVSFLYGLVPAVVLFGILVFHREWYVVNLVGLFVASGIVAIFGVSFSVWPVVVLLVFLAVYDAIAVYKTKHMLSLAGSAVEMRVPILFVVPWERGYSFGEESFGGEGRRKAFYMGLGDAIIPSILTVSAYTFIGPYVALGSFFGCIVGYFGLSLLVLTGKPQAGLPLLNSGAIAGFLIVFLVLGV</sequence>
<evidence type="ECO:0000313" key="7">
    <source>
        <dbReference type="Proteomes" id="UP000195137"/>
    </source>
</evidence>
<feature type="transmembrane region" description="Helical" evidence="5">
    <location>
        <begin position="126"/>
        <end position="143"/>
    </location>
</feature>
<dbReference type="GO" id="GO:0042500">
    <property type="term" value="F:aspartic endopeptidase activity, intramembrane cleaving"/>
    <property type="evidence" value="ECO:0007669"/>
    <property type="project" value="InterPro"/>
</dbReference>
<dbReference type="Pfam" id="PF06550">
    <property type="entry name" value="SPP"/>
    <property type="match status" value="1"/>
</dbReference>
<accession>A0A1Y3GAU1</accession>
<dbReference type="NCBIfam" id="NF041679">
    <property type="entry name" value="IMP_arch_presen"/>
    <property type="match status" value="1"/>
</dbReference>
<keyword evidence="4 5" id="KW-0472">Membrane</keyword>
<evidence type="ECO:0000313" key="6">
    <source>
        <dbReference type="EMBL" id="OUJ18571.1"/>
    </source>
</evidence>
<evidence type="ECO:0000256" key="2">
    <source>
        <dbReference type="ARBA" id="ARBA00022692"/>
    </source>
</evidence>
<feature type="transmembrane region" description="Helical" evidence="5">
    <location>
        <begin position="265"/>
        <end position="284"/>
    </location>
</feature>
<dbReference type="SMART" id="SM00730">
    <property type="entry name" value="PSN"/>
    <property type="match status" value="1"/>
</dbReference>
<name>A0A1Y3GAU1_9EURY</name>
<dbReference type="InterPro" id="IPR006639">
    <property type="entry name" value="Preselin/SPP"/>
</dbReference>
<dbReference type="AlphaFoldDB" id="A0A1Y3GAU1"/>
<keyword evidence="7" id="KW-1185">Reference proteome</keyword>
<evidence type="ECO:0000256" key="3">
    <source>
        <dbReference type="ARBA" id="ARBA00022989"/>
    </source>
</evidence>
<comment type="caution">
    <text evidence="6">The sequence shown here is derived from an EMBL/GenBank/DDBJ whole genome shotgun (WGS) entry which is preliminary data.</text>
</comment>
<reference evidence="6 7" key="1">
    <citation type="submission" date="2016-12" db="EMBL/GenBank/DDBJ databases">
        <title>Discovery of methanogenic haloarchaea.</title>
        <authorList>
            <person name="Sorokin D.Y."/>
            <person name="Makarova K.S."/>
            <person name="Abbas B."/>
            <person name="Ferrer M."/>
            <person name="Golyshin P.N."/>
        </authorList>
    </citation>
    <scope>NUCLEOTIDE SEQUENCE [LARGE SCALE GENOMIC DNA]</scope>
    <source>
        <strain evidence="6">AMET1</strain>
    </source>
</reference>
<feature type="transmembrane region" description="Helical" evidence="5">
    <location>
        <begin position="44"/>
        <end position="64"/>
    </location>
</feature>
<dbReference type="GO" id="GO:0006508">
    <property type="term" value="P:proteolysis"/>
    <property type="evidence" value="ECO:0007669"/>
    <property type="project" value="UniProtKB-KW"/>
</dbReference>
<keyword evidence="6" id="KW-0645">Protease</keyword>
<feature type="transmembrane region" description="Helical" evidence="5">
    <location>
        <begin position="149"/>
        <end position="168"/>
    </location>
</feature>
<evidence type="ECO:0000256" key="5">
    <source>
        <dbReference type="SAM" id="Phobius"/>
    </source>
</evidence>
<feature type="transmembrane region" description="Helical" evidence="5">
    <location>
        <begin position="96"/>
        <end position="119"/>
    </location>
</feature>
<organism evidence="6 7">
    <name type="scientific">Methanonatronarchaeum thermophilum</name>
    <dbReference type="NCBI Taxonomy" id="1927129"/>
    <lineage>
        <taxon>Archaea</taxon>
        <taxon>Methanobacteriati</taxon>
        <taxon>Methanobacteriota</taxon>
        <taxon>Methanonatronarchaeia</taxon>
        <taxon>Methanonatronarchaeales</taxon>
        <taxon>Methanonatronarchaeaceae</taxon>
        <taxon>Methanonatronarchaeum</taxon>
    </lineage>
</organism>
<dbReference type="InterPro" id="IPR010545">
    <property type="entry name" value="SPP"/>
</dbReference>
<comment type="subcellular location">
    <subcellularLocation>
        <location evidence="1">Endomembrane system</location>
        <topology evidence="1">Multi-pass membrane protein</topology>
    </subcellularLocation>
</comment>
<keyword evidence="2 5" id="KW-0812">Transmembrane</keyword>